<organism evidence="1 2">
    <name type="scientific">Dermatophagoides pteronyssinus</name>
    <name type="common">European house dust mite</name>
    <dbReference type="NCBI Taxonomy" id="6956"/>
    <lineage>
        <taxon>Eukaryota</taxon>
        <taxon>Metazoa</taxon>
        <taxon>Ecdysozoa</taxon>
        <taxon>Arthropoda</taxon>
        <taxon>Chelicerata</taxon>
        <taxon>Arachnida</taxon>
        <taxon>Acari</taxon>
        <taxon>Acariformes</taxon>
        <taxon>Sarcoptiformes</taxon>
        <taxon>Astigmata</taxon>
        <taxon>Psoroptidia</taxon>
        <taxon>Analgoidea</taxon>
        <taxon>Pyroglyphidae</taxon>
        <taxon>Dermatophagoidinae</taxon>
        <taxon>Dermatophagoides</taxon>
    </lineage>
</organism>
<reference evidence="1 2" key="2">
    <citation type="journal article" date="2022" name="Mol. Biol. Evol.">
        <title>Comparative Genomics Reveals Insights into the Divergent Evolution of Astigmatic Mites and Household Pest Adaptations.</title>
        <authorList>
            <person name="Xiong Q."/>
            <person name="Wan A.T."/>
            <person name="Liu X."/>
            <person name="Fung C.S."/>
            <person name="Xiao X."/>
            <person name="Malainual N."/>
            <person name="Hou J."/>
            <person name="Wang L."/>
            <person name="Wang M."/>
            <person name="Yang K.Y."/>
            <person name="Cui Y."/>
            <person name="Leung E.L."/>
            <person name="Nong W."/>
            <person name="Shin S.K."/>
            <person name="Au S.W."/>
            <person name="Jeong K.Y."/>
            <person name="Chew F.T."/>
            <person name="Hui J.H."/>
            <person name="Leung T.F."/>
            <person name="Tungtrongchitr A."/>
            <person name="Zhong N."/>
            <person name="Liu Z."/>
            <person name="Tsui S.K."/>
        </authorList>
    </citation>
    <scope>NUCLEOTIDE SEQUENCE [LARGE SCALE GENOMIC DNA]</scope>
    <source>
        <strain evidence="1">Derp</strain>
    </source>
</reference>
<dbReference type="EMBL" id="NJHN03000029">
    <property type="protein sequence ID" value="KAH9424345.1"/>
    <property type="molecule type" value="Genomic_DNA"/>
</dbReference>
<name>A0ABQ8JPS3_DERPT</name>
<proteinExistence type="predicted"/>
<gene>
    <name evidence="1" type="ORF">DERP_004527</name>
</gene>
<reference evidence="1 2" key="1">
    <citation type="journal article" date="2018" name="J. Allergy Clin. Immunol.">
        <title>High-quality assembly of Dermatophagoides pteronyssinus genome and transcriptome reveals a wide range of novel allergens.</title>
        <authorList>
            <person name="Liu X.Y."/>
            <person name="Yang K.Y."/>
            <person name="Wang M.Q."/>
            <person name="Kwok J.S."/>
            <person name="Zeng X."/>
            <person name="Yang Z."/>
            <person name="Xiao X.J."/>
            <person name="Lau C.P."/>
            <person name="Li Y."/>
            <person name="Huang Z.M."/>
            <person name="Ba J.G."/>
            <person name="Yim A.K."/>
            <person name="Ouyang C.Y."/>
            <person name="Ngai S.M."/>
            <person name="Chan T.F."/>
            <person name="Leung E.L."/>
            <person name="Liu L."/>
            <person name="Liu Z.G."/>
            <person name="Tsui S.K."/>
        </authorList>
    </citation>
    <scope>NUCLEOTIDE SEQUENCE [LARGE SCALE GENOMIC DNA]</scope>
    <source>
        <strain evidence="1">Derp</strain>
    </source>
</reference>
<sequence length="68" mass="7329">MDKKFNQLNYLLKSKTISASFTVGLALANDFNISDIDTTGSRSLSPGTSVHDIFIAPDSSGRHGVNRT</sequence>
<protein>
    <submittedName>
        <fullName evidence="1">Uncharacterized protein</fullName>
    </submittedName>
</protein>
<evidence type="ECO:0000313" key="2">
    <source>
        <dbReference type="Proteomes" id="UP000887458"/>
    </source>
</evidence>
<comment type="caution">
    <text evidence="1">The sequence shown here is derived from an EMBL/GenBank/DDBJ whole genome shotgun (WGS) entry which is preliminary data.</text>
</comment>
<evidence type="ECO:0000313" key="1">
    <source>
        <dbReference type="EMBL" id="KAH9424345.1"/>
    </source>
</evidence>
<accession>A0ABQ8JPS3</accession>
<keyword evidence="2" id="KW-1185">Reference proteome</keyword>
<dbReference type="Proteomes" id="UP000887458">
    <property type="component" value="Unassembled WGS sequence"/>
</dbReference>